<evidence type="ECO:0000256" key="4">
    <source>
        <dbReference type="ARBA" id="ARBA00022989"/>
    </source>
</evidence>
<comment type="caution">
    <text evidence="9">The sequence shown here is derived from an EMBL/GenBank/DDBJ whole genome shotgun (WGS) entry which is preliminary data.</text>
</comment>
<evidence type="ECO:0000256" key="2">
    <source>
        <dbReference type="ARBA" id="ARBA00022475"/>
    </source>
</evidence>
<keyword evidence="5 7" id="KW-0472">Membrane</keyword>
<evidence type="ECO:0000256" key="6">
    <source>
        <dbReference type="SAM" id="Coils"/>
    </source>
</evidence>
<dbReference type="InterPro" id="IPR050445">
    <property type="entry name" value="Bact_polysacc_biosynth/exp"/>
</dbReference>
<dbReference type="InterPro" id="IPR003856">
    <property type="entry name" value="LPS_length_determ_N"/>
</dbReference>
<evidence type="ECO:0000259" key="8">
    <source>
        <dbReference type="Pfam" id="PF02706"/>
    </source>
</evidence>
<proteinExistence type="predicted"/>
<keyword evidence="4 7" id="KW-1133">Transmembrane helix</keyword>
<evidence type="ECO:0000313" key="10">
    <source>
        <dbReference type="Proteomes" id="UP001195941"/>
    </source>
</evidence>
<evidence type="ECO:0000313" key="9">
    <source>
        <dbReference type="EMBL" id="MBR9650559.1"/>
    </source>
</evidence>
<comment type="subcellular location">
    <subcellularLocation>
        <location evidence="1">Cell membrane</location>
        <topology evidence="1">Multi-pass membrane protein</topology>
    </subcellularLocation>
</comment>
<dbReference type="RefSeq" id="WP_212700069.1">
    <property type="nucleotide sequence ID" value="NZ_JADMKU010000003.1"/>
</dbReference>
<accession>A0ABS5HNM6</accession>
<keyword evidence="6" id="KW-0175">Coiled coil</keyword>
<dbReference type="Pfam" id="PF02706">
    <property type="entry name" value="Wzz"/>
    <property type="match status" value="1"/>
</dbReference>
<gene>
    <name evidence="9" type="ORF">IT775_05395</name>
</gene>
<dbReference type="EMBL" id="JADMKU010000003">
    <property type="protein sequence ID" value="MBR9650559.1"/>
    <property type="molecule type" value="Genomic_DNA"/>
</dbReference>
<feature type="transmembrane region" description="Helical" evidence="7">
    <location>
        <begin position="18"/>
        <end position="37"/>
    </location>
</feature>
<dbReference type="PANTHER" id="PTHR32309:SF13">
    <property type="entry name" value="FERRIC ENTEROBACTIN TRANSPORT PROTEIN FEPE"/>
    <property type="match status" value="1"/>
</dbReference>
<feature type="domain" description="Polysaccharide chain length determinant N-terminal" evidence="8">
    <location>
        <begin position="5"/>
        <end position="92"/>
    </location>
</feature>
<reference evidence="9 10" key="1">
    <citation type="journal article" date="2021" name="Arch. Microbiol.">
        <title>Thalassobius aquimarinus sp. nov., isolated from the Sea of Japan seashore.</title>
        <authorList>
            <person name="Kurilenko V.V."/>
            <person name="Romanenko L.A."/>
            <person name="Chernysheva N.Y."/>
            <person name="Velansky P.V."/>
            <person name="Tekutyeva L.A."/>
            <person name="Isaeva M.P."/>
            <person name="Mikhailov V.V."/>
        </authorList>
    </citation>
    <scope>NUCLEOTIDE SEQUENCE [LARGE SCALE GENOMIC DNA]</scope>
    <source>
        <strain evidence="9 10">KMM 8518</strain>
    </source>
</reference>
<evidence type="ECO:0000256" key="5">
    <source>
        <dbReference type="ARBA" id="ARBA00023136"/>
    </source>
</evidence>
<dbReference type="PANTHER" id="PTHR32309">
    <property type="entry name" value="TYROSINE-PROTEIN KINASE"/>
    <property type="match status" value="1"/>
</dbReference>
<keyword evidence="3 7" id="KW-0812">Transmembrane</keyword>
<keyword evidence="2" id="KW-1003">Cell membrane</keyword>
<evidence type="ECO:0000256" key="7">
    <source>
        <dbReference type="SAM" id="Phobius"/>
    </source>
</evidence>
<protein>
    <submittedName>
        <fullName evidence="9">Chain-length determining protein</fullName>
    </submittedName>
</protein>
<sequence>MNSLLSLSSLRRALKRRALLIATVFICGTIMALLFAIKRPAVFEATAVIQIEAPKVTTNLASGATVTTTSGNRLKLIEQKLMSRDSILAVIEKFDLFGGDAAPSDSIRVGLFRDSVQITELIDPAQAWRPDVQPSGLSITVRLGDARKAADIANELLAQVLAEGKKRSEIRASQTLAFFETEEARIGAEIEALSLEFARFKERNAASLPGNTEAQQDQLSRLQETQLEFENRFVELETNSSRLRAEERQRQSELLSQQLSLVETRIADIEKALAAAPEVERLYRMMERELEQLQGQYSTITTRRTEAAMAQQLESQNQFERFEVLETALVPEYPVSSGKKKMVLAGAIASLLVGLGLGFIFEWFSPVLRTSEQVERELGLRPVVIIPVLQKPQTGWRGKLGLRAA</sequence>
<feature type="coiled-coil region" evidence="6">
    <location>
        <begin position="276"/>
        <end position="303"/>
    </location>
</feature>
<organism evidence="9 10">
    <name type="scientific">Thalassovita aquimarina</name>
    <dbReference type="NCBI Taxonomy" id="2785917"/>
    <lineage>
        <taxon>Bacteria</taxon>
        <taxon>Pseudomonadati</taxon>
        <taxon>Pseudomonadota</taxon>
        <taxon>Alphaproteobacteria</taxon>
        <taxon>Rhodobacterales</taxon>
        <taxon>Roseobacteraceae</taxon>
        <taxon>Thalassovita</taxon>
    </lineage>
</organism>
<dbReference type="Proteomes" id="UP001195941">
    <property type="component" value="Unassembled WGS sequence"/>
</dbReference>
<feature type="transmembrane region" description="Helical" evidence="7">
    <location>
        <begin position="342"/>
        <end position="364"/>
    </location>
</feature>
<evidence type="ECO:0000256" key="3">
    <source>
        <dbReference type="ARBA" id="ARBA00022692"/>
    </source>
</evidence>
<evidence type="ECO:0000256" key="1">
    <source>
        <dbReference type="ARBA" id="ARBA00004651"/>
    </source>
</evidence>
<name>A0ABS5HNM6_9RHOB</name>
<keyword evidence="10" id="KW-1185">Reference proteome</keyword>